<dbReference type="Proteomes" id="UP001162060">
    <property type="component" value="Unassembled WGS sequence"/>
</dbReference>
<name>A0AAV1UPZ4_9STRA</name>
<dbReference type="AlphaFoldDB" id="A0AAV1UPZ4"/>
<feature type="region of interest" description="Disordered" evidence="2">
    <location>
        <begin position="288"/>
        <end position="339"/>
    </location>
</feature>
<evidence type="ECO:0000256" key="1">
    <source>
        <dbReference type="SAM" id="Coils"/>
    </source>
</evidence>
<feature type="compositionally biased region" description="Polar residues" evidence="2">
    <location>
        <begin position="33"/>
        <end position="48"/>
    </location>
</feature>
<feature type="compositionally biased region" description="Polar residues" evidence="2">
    <location>
        <begin position="62"/>
        <end position="77"/>
    </location>
</feature>
<evidence type="ECO:0000313" key="5">
    <source>
        <dbReference type="Proteomes" id="UP001162060"/>
    </source>
</evidence>
<keyword evidence="1" id="KW-0175">Coiled coil</keyword>
<gene>
    <name evidence="3" type="ORF">PM001_LOCUS17915</name>
    <name evidence="4" type="ORF">PM001_LOCUS20958</name>
</gene>
<dbReference type="EMBL" id="CAKLBY020000192">
    <property type="protein sequence ID" value="CAK7932765.1"/>
    <property type="molecule type" value="Genomic_DNA"/>
</dbReference>
<dbReference type="EMBL" id="CAKLBY020000222">
    <property type="protein sequence ID" value="CAK7935808.1"/>
    <property type="molecule type" value="Genomic_DNA"/>
</dbReference>
<proteinExistence type="predicted"/>
<comment type="caution">
    <text evidence="4">The sequence shown here is derived from an EMBL/GenBank/DDBJ whole genome shotgun (WGS) entry which is preliminary data.</text>
</comment>
<organism evidence="4 5">
    <name type="scientific">Peronospora matthiolae</name>
    <dbReference type="NCBI Taxonomy" id="2874970"/>
    <lineage>
        <taxon>Eukaryota</taxon>
        <taxon>Sar</taxon>
        <taxon>Stramenopiles</taxon>
        <taxon>Oomycota</taxon>
        <taxon>Peronosporomycetes</taxon>
        <taxon>Peronosporales</taxon>
        <taxon>Peronosporaceae</taxon>
        <taxon>Peronospora</taxon>
    </lineage>
</organism>
<reference evidence="4" key="1">
    <citation type="submission" date="2024-01" db="EMBL/GenBank/DDBJ databases">
        <authorList>
            <person name="Webb A."/>
        </authorList>
    </citation>
    <scope>NUCLEOTIDE SEQUENCE</scope>
    <source>
        <strain evidence="4">Pm1</strain>
    </source>
</reference>
<evidence type="ECO:0000313" key="3">
    <source>
        <dbReference type="EMBL" id="CAK7932765.1"/>
    </source>
</evidence>
<feature type="region of interest" description="Disordered" evidence="2">
    <location>
        <begin position="1"/>
        <end position="140"/>
    </location>
</feature>
<feature type="coiled-coil region" evidence="1">
    <location>
        <begin position="400"/>
        <end position="427"/>
    </location>
</feature>
<feature type="compositionally biased region" description="Polar residues" evidence="2">
    <location>
        <begin position="299"/>
        <end position="315"/>
    </location>
</feature>
<evidence type="ECO:0000256" key="2">
    <source>
        <dbReference type="SAM" id="MobiDB-lite"/>
    </source>
</evidence>
<evidence type="ECO:0000313" key="4">
    <source>
        <dbReference type="EMBL" id="CAK7935808.1"/>
    </source>
</evidence>
<protein>
    <submittedName>
        <fullName evidence="4">Uncharacterized protein</fullName>
    </submittedName>
</protein>
<feature type="compositionally biased region" description="Basic and acidic residues" evidence="2">
    <location>
        <begin position="78"/>
        <end position="120"/>
    </location>
</feature>
<sequence>MGTANRNLDEPEIDITYSGESDDVSDSKATPHASGSSGVNTARASLTGSGHRGGIMLEIFGPSNSSVEFSSQASPSYDRSRDDGGDAPMHHHERSNSRDRAATGVSAHDDTTKEARDQNALRHAPQVESPRMPSSKELDRVAGMTTQRDRNPLFDSRRICAPNFSTETIRAEEEFFTDVFFKHRWYNGNRDRDGKALVQGWNALIHNIECIGREAWLGNLDALSWIDSCPSCLDNSNRARREAYLDSVSYWRARISAEMAKCINTLQYLHLRSGRSFYDCPSSNAAGKSRHFARRDPGHQQSAGHRGSQLSQAGSVSHHLSPPKDVVVAGTPDPARGSDKIDVQELNRVTEQLHDDLAHERTRRYERHDLVKYSYYSIAHDRSSDRAAFAFAQLENERSVRSLRDKLTAARQDIAQLREQVSLLVDQTGSLKRDHSKVVSALDREGVLRPLKRARTNSTGGDVQH</sequence>
<accession>A0AAV1UPZ4</accession>